<dbReference type="EMBL" id="JABEBT010000064">
    <property type="protein sequence ID" value="KAF7634103.1"/>
    <property type="molecule type" value="Genomic_DNA"/>
</dbReference>
<keyword evidence="3" id="KW-1185">Reference proteome</keyword>
<accession>A0A8S9ZL49</accession>
<dbReference type="AlphaFoldDB" id="A0A8S9ZL49"/>
<evidence type="ECO:0000313" key="2">
    <source>
        <dbReference type="EMBL" id="KAF7634103.1"/>
    </source>
</evidence>
<evidence type="ECO:0000256" key="1">
    <source>
        <dbReference type="SAM" id="MobiDB-lite"/>
    </source>
</evidence>
<evidence type="ECO:0000313" key="3">
    <source>
        <dbReference type="Proteomes" id="UP000605970"/>
    </source>
</evidence>
<sequence>MMLSNVKYQMEMKSKNGEQKCLLITNRADEDEQYSIMQPINTSTNNTSSLLLEKNSQKNGQRKKSISSNGKIGVRKKISEFFGKYSRKKRMPRPGIEPGTFRSSANSLKIAKAAKGQILC</sequence>
<feature type="region of interest" description="Disordered" evidence="1">
    <location>
        <begin position="86"/>
        <end position="106"/>
    </location>
</feature>
<reference evidence="2" key="1">
    <citation type="journal article" date="2020" name="Ecol. Evol.">
        <title>Genome structure and content of the rice root-knot nematode (Meloidogyne graminicola).</title>
        <authorList>
            <person name="Phan N.T."/>
            <person name="Danchin E.G.J."/>
            <person name="Klopp C."/>
            <person name="Perfus-Barbeoch L."/>
            <person name="Kozlowski D.K."/>
            <person name="Koutsovoulos G.D."/>
            <person name="Lopez-Roques C."/>
            <person name="Bouchez O."/>
            <person name="Zahm M."/>
            <person name="Besnard G."/>
            <person name="Bellafiore S."/>
        </authorList>
    </citation>
    <scope>NUCLEOTIDE SEQUENCE</scope>
    <source>
        <strain evidence="2">VN-18</strain>
    </source>
</reference>
<proteinExistence type="predicted"/>
<comment type="caution">
    <text evidence="2">The sequence shown here is derived from an EMBL/GenBank/DDBJ whole genome shotgun (WGS) entry which is preliminary data.</text>
</comment>
<dbReference type="Proteomes" id="UP000605970">
    <property type="component" value="Unassembled WGS sequence"/>
</dbReference>
<protein>
    <submittedName>
        <fullName evidence="2">Uncharacterized protein</fullName>
    </submittedName>
</protein>
<gene>
    <name evidence="2" type="ORF">Mgra_00006523</name>
</gene>
<organism evidence="2 3">
    <name type="scientific">Meloidogyne graminicola</name>
    <dbReference type="NCBI Taxonomy" id="189291"/>
    <lineage>
        <taxon>Eukaryota</taxon>
        <taxon>Metazoa</taxon>
        <taxon>Ecdysozoa</taxon>
        <taxon>Nematoda</taxon>
        <taxon>Chromadorea</taxon>
        <taxon>Rhabditida</taxon>
        <taxon>Tylenchina</taxon>
        <taxon>Tylenchomorpha</taxon>
        <taxon>Tylenchoidea</taxon>
        <taxon>Meloidogynidae</taxon>
        <taxon>Meloidogyninae</taxon>
        <taxon>Meloidogyne</taxon>
    </lineage>
</organism>
<name>A0A8S9ZL49_9BILA</name>